<dbReference type="PANTHER" id="PTHR45738:SF5">
    <property type="entry name" value="POLYPHOSPHOINOSITIDE PHOSPHATASE"/>
    <property type="match status" value="1"/>
</dbReference>
<keyword evidence="3" id="KW-0472">Membrane</keyword>
<feature type="region of interest" description="Disordered" evidence="4">
    <location>
        <begin position="577"/>
        <end position="654"/>
    </location>
</feature>
<feature type="region of interest" description="Disordered" evidence="4">
    <location>
        <begin position="845"/>
        <end position="876"/>
    </location>
</feature>
<keyword evidence="7" id="KW-1185">Reference proteome</keyword>
<gene>
    <name evidence="6" type="ORF">BSAL_85910</name>
</gene>
<dbReference type="Pfam" id="PF02383">
    <property type="entry name" value="Syja_N"/>
    <property type="match status" value="1"/>
</dbReference>
<keyword evidence="2" id="KW-0378">Hydrolase</keyword>
<sequence length="1756" mass="192793">MSKNPLGGTPTTSCGGEPFKPSTAADTQSSTAPPPRLFGAAPIRRKFVWNEFLLEPTCVSGPRPRQRGSTTMSAEYTCSIAQGIHVVDAWLPWIVFAIRGCVAHCRLETTASPVSVILIGRTSKNFAGTRYLRRGVNEDGHVANHVEVEQIVVVDSSLSRCGSRGRFSSYVQVRGSVPVHWFHGMVQRPKPPILLGKVDPFYNSTRLHLEEILSDFGAPVVLMNLLKTNEKKKREFVLTSEYVKAFSLLTARMEGPRDSIPVRYHSFDLRNAADRAWNSMTAFGEREGDEIGIFACDMDSVRLQSGVVRSNCVDCIDRTNLAQFFFGLHALGKQLTAVGVLHHEVDVALSQQSAYDAMLRLYLRLGDAIAIQYGGSAQVGAGILHRGLGWDKMMGIRRLYNNLVVDKDRQQIMNLFLGLYEPCPNKLRLGDRLTLPLHRKALMLQDSAMAAYMSANYSQTNDSSSMVTPSMDPSDSLGAGPSPRRRASFGNFAGGGGMSDRAPSYWDMASTVVDEATAFAMRRVVDIQEVEADYYLHCTSGPKVRAGEEALRMWWVAPLTEFAARYEHIRNCAEEGSRVSRYSRRRGQPAAQQGGGAPNAKATQRKDSLSSSHNPSAEVSPRANRRSGRHSAGQWGNIQHNDSIAVSPSSPTTTSCTPYYLMTSNGTLMTLDTEQAWQAEAMYCWLRTPRTTRTVNESDDDMEESATADMNPQPMLRATNTRTTLASTALREDPQEYFVPGKLSHVVPPTVTSWQHRESFHRRDSAGGAYSWPASLRGSGEPIIGFSSDTYRLPHTLESASAPRAVTPVAASTPSMTPVPSHQQRLSQQQVVEDKAVVPSWQLRPSTSVAPSHAEHNEHDEDQADDAGNSTSPMSSEVAEPLFVIADAVPEIYWDHGPNYGTTIDLVHNHVTYPDEVHHSIHQKELDELRRACDRTVSTDAKRRALVTAMLRFGDPLLWSSYDLVDALELAFGDEILQPTLDYIRNEGIHGLRLLRWTQWDHFRQAALLREFVAVMRMIPTTDIPNVVEAYLAGPQEPKWTTLFHSFEPDNAFDATSRQISNATIIAASQAASDGNHTYKSIEYPEAPYPCGGIAHAEGTVQFLQTFVVPSLDATTADRFVRFLVDAMTAEPQDANDRRCLAGGIPRQDRLRYHHPNEGTQSPSVAVVHHAFWLSTLLHWLMHNSQRLGINLHCELLVDDARHRAGEFIMWLLYAGLVVPAEHISGFSGGAGGSTAAAAGGSASSSVHTGVDVCAVVVKDVLAERNNFLFTIPTLQRRLVINIPKPFPHHSAQTSSTLGSKRDVFLRVPHTPKKLLQQQNLTSLGAAGGGGSTSEGFSDRDSHGTRASHADPINGFAGGFSTASDIASASPLQFAECCANLAINSLSFLDEQMSPTSIAGSEYHAFSHVVELQHVDLSLLNSAGRFCFFVNIFNTLYIHSWIHALQHPVIDVRRFYQMYTYNIGGHQFSLHEIKHGILRRNRPGPADVLAPFAPGDPRLSLIPNPAEIFPLSSGSTSAGTTDSAAYFETPLVRARILLALMDMYLVPERLPEMVPYSPRLFMDDMGGSVGNQSIVQPIVYDDGFEVLEQPSDSSDEEAGPSTARGVGQQRTVRPHNNNAAGGHGVAFFANLFRRERARNGSMIPQHFCIALVPSLFHEQLNSIEANFVNALNEANQPQTSLNQGNPYPRLIQALIGLEDIGRSPDDIAKMYLKKSRRRAAAAAGGQSPAPHNSNGASSMQTIGTSGFLSNPTLIRK</sequence>
<accession>A0A0S4J7V3</accession>
<dbReference type="Pfam" id="PF04784">
    <property type="entry name" value="DUF547"/>
    <property type="match status" value="1"/>
</dbReference>
<dbReference type="Proteomes" id="UP000051952">
    <property type="component" value="Unassembled WGS sequence"/>
</dbReference>
<protein>
    <submittedName>
        <fullName evidence="6">Synaptojanin, putative</fullName>
    </submittedName>
</protein>
<evidence type="ECO:0000256" key="3">
    <source>
        <dbReference type="ARBA" id="ARBA00023136"/>
    </source>
</evidence>
<feature type="compositionally biased region" description="Polar residues" evidence="4">
    <location>
        <begin position="1"/>
        <end position="14"/>
    </location>
</feature>
<dbReference type="OMA" id="WDKMMGI"/>
<evidence type="ECO:0000256" key="2">
    <source>
        <dbReference type="ARBA" id="ARBA00022801"/>
    </source>
</evidence>
<evidence type="ECO:0000313" key="6">
    <source>
        <dbReference type="EMBL" id="CUG78759.1"/>
    </source>
</evidence>
<feature type="region of interest" description="Disordered" evidence="4">
    <location>
        <begin position="461"/>
        <end position="483"/>
    </location>
</feature>
<dbReference type="InterPro" id="IPR043573">
    <property type="entry name" value="Fig4-like"/>
</dbReference>
<evidence type="ECO:0000259" key="5">
    <source>
        <dbReference type="PROSITE" id="PS50275"/>
    </source>
</evidence>
<feature type="compositionally biased region" description="Polar residues" evidence="4">
    <location>
        <begin position="634"/>
        <end position="646"/>
    </location>
</feature>
<feature type="region of interest" description="Disordered" evidence="4">
    <location>
        <begin position="1327"/>
        <end position="1348"/>
    </location>
</feature>
<feature type="compositionally biased region" description="Polar residues" evidence="4">
    <location>
        <begin position="1729"/>
        <end position="1756"/>
    </location>
</feature>
<comment type="subcellular location">
    <subcellularLocation>
        <location evidence="1">Endomembrane system</location>
    </subcellularLocation>
</comment>
<dbReference type="OrthoDB" id="405996at2759"/>
<feature type="compositionally biased region" description="Polar residues" evidence="4">
    <location>
        <begin position="461"/>
        <end position="473"/>
    </location>
</feature>
<feature type="region of interest" description="Disordered" evidence="4">
    <location>
        <begin position="1589"/>
        <end position="1618"/>
    </location>
</feature>
<reference evidence="7" key="1">
    <citation type="submission" date="2015-09" db="EMBL/GenBank/DDBJ databases">
        <authorList>
            <consortium name="Pathogen Informatics"/>
        </authorList>
    </citation>
    <scope>NUCLEOTIDE SEQUENCE [LARGE SCALE GENOMIC DNA]</scope>
    <source>
        <strain evidence="7">Lake Konstanz</strain>
    </source>
</reference>
<name>A0A0S4J7V3_BODSA</name>
<evidence type="ECO:0000256" key="4">
    <source>
        <dbReference type="SAM" id="MobiDB-lite"/>
    </source>
</evidence>
<feature type="compositionally biased region" description="Polar residues" evidence="4">
    <location>
        <begin position="810"/>
        <end position="831"/>
    </location>
</feature>
<dbReference type="InterPro" id="IPR006869">
    <property type="entry name" value="DUF547"/>
</dbReference>
<feature type="region of interest" description="Disordered" evidence="4">
    <location>
        <begin position="1"/>
        <end position="36"/>
    </location>
</feature>
<evidence type="ECO:0000256" key="1">
    <source>
        <dbReference type="ARBA" id="ARBA00004308"/>
    </source>
</evidence>
<dbReference type="PANTHER" id="PTHR45738">
    <property type="entry name" value="POLYPHOSPHOINOSITIDE PHOSPHATASE"/>
    <property type="match status" value="1"/>
</dbReference>
<feature type="region of interest" description="Disordered" evidence="4">
    <location>
        <begin position="1719"/>
        <end position="1756"/>
    </location>
</feature>
<dbReference type="EMBL" id="CYKH01001024">
    <property type="protein sequence ID" value="CUG78759.1"/>
    <property type="molecule type" value="Genomic_DNA"/>
</dbReference>
<dbReference type="GO" id="GO:0043813">
    <property type="term" value="F:phosphatidylinositol-3,5-bisphosphate 5-phosphatase activity"/>
    <property type="evidence" value="ECO:0007669"/>
    <property type="project" value="InterPro"/>
</dbReference>
<evidence type="ECO:0000313" key="7">
    <source>
        <dbReference type="Proteomes" id="UP000051952"/>
    </source>
</evidence>
<dbReference type="PROSITE" id="PS50275">
    <property type="entry name" value="SAC"/>
    <property type="match status" value="1"/>
</dbReference>
<proteinExistence type="predicted"/>
<dbReference type="GO" id="GO:0012505">
    <property type="term" value="C:endomembrane system"/>
    <property type="evidence" value="ECO:0007669"/>
    <property type="project" value="UniProtKB-SubCell"/>
</dbReference>
<feature type="region of interest" description="Disordered" evidence="4">
    <location>
        <begin position="804"/>
        <end position="833"/>
    </location>
</feature>
<organism evidence="6 7">
    <name type="scientific">Bodo saltans</name>
    <name type="common">Flagellated protozoan</name>
    <dbReference type="NCBI Taxonomy" id="75058"/>
    <lineage>
        <taxon>Eukaryota</taxon>
        <taxon>Discoba</taxon>
        <taxon>Euglenozoa</taxon>
        <taxon>Kinetoplastea</taxon>
        <taxon>Metakinetoplastina</taxon>
        <taxon>Eubodonida</taxon>
        <taxon>Bodonidae</taxon>
        <taxon>Bodo</taxon>
    </lineage>
</organism>
<dbReference type="GO" id="GO:0046856">
    <property type="term" value="P:phosphatidylinositol dephosphorylation"/>
    <property type="evidence" value="ECO:0007669"/>
    <property type="project" value="InterPro"/>
</dbReference>
<feature type="domain" description="SAC" evidence="5">
    <location>
        <begin position="1"/>
        <end position="375"/>
    </location>
</feature>
<dbReference type="VEuPathDB" id="TriTrypDB:BSAL_85910"/>
<feature type="compositionally biased region" description="Polar residues" evidence="4">
    <location>
        <begin position="1608"/>
        <end position="1618"/>
    </location>
</feature>
<dbReference type="InterPro" id="IPR002013">
    <property type="entry name" value="SAC_dom"/>
</dbReference>